<protein>
    <submittedName>
        <fullName evidence="2">CSON005397 protein</fullName>
    </submittedName>
</protein>
<feature type="compositionally biased region" description="Basic and acidic residues" evidence="1">
    <location>
        <begin position="41"/>
        <end position="60"/>
    </location>
</feature>
<dbReference type="VEuPathDB" id="VectorBase:CSON005397"/>
<dbReference type="AlphaFoldDB" id="A0A336MQD8"/>
<organism evidence="2">
    <name type="scientific">Culicoides sonorensis</name>
    <name type="common">Biting midge</name>
    <dbReference type="NCBI Taxonomy" id="179676"/>
    <lineage>
        <taxon>Eukaryota</taxon>
        <taxon>Metazoa</taxon>
        <taxon>Ecdysozoa</taxon>
        <taxon>Arthropoda</taxon>
        <taxon>Hexapoda</taxon>
        <taxon>Insecta</taxon>
        <taxon>Pterygota</taxon>
        <taxon>Neoptera</taxon>
        <taxon>Endopterygota</taxon>
        <taxon>Diptera</taxon>
        <taxon>Nematocera</taxon>
        <taxon>Chironomoidea</taxon>
        <taxon>Ceratopogonidae</taxon>
        <taxon>Ceratopogoninae</taxon>
        <taxon>Culicoides</taxon>
        <taxon>Monoculicoides</taxon>
    </lineage>
</organism>
<evidence type="ECO:0000256" key="1">
    <source>
        <dbReference type="SAM" id="MobiDB-lite"/>
    </source>
</evidence>
<accession>A0A336MQD8</accession>
<reference evidence="2" key="1">
    <citation type="submission" date="2018-07" db="EMBL/GenBank/DDBJ databases">
        <authorList>
            <person name="Quirk P.G."/>
            <person name="Krulwich T.A."/>
        </authorList>
    </citation>
    <scope>NUCLEOTIDE SEQUENCE</scope>
</reference>
<feature type="compositionally biased region" description="Polar residues" evidence="1">
    <location>
        <begin position="30"/>
        <end position="40"/>
    </location>
</feature>
<name>A0A336MQD8_CULSO</name>
<evidence type="ECO:0000313" key="2">
    <source>
        <dbReference type="EMBL" id="SSX32764.1"/>
    </source>
</evidence>
<feature type="region of interest" description="Disordered" evidence="1">
    <location>
        <begin position="30"/>
        <end position="60"/>
    </location>
</feature>
<proteinExistence type="predicted"/>
<sequence>MFSIMDLLNPHLSKSKSFSKFDALQKSASKTNVNGKTGSISDEKFVQSEKNKSFDVHNLD</sequence>
<dbReference type="EMBL" id="UFQT01002146">
    <property type="protein sequence ID" value="SSX32764.1"/>
    <property type="molecule type" value="Genomic_DNA"/>
</dbReference>
<gene>
    <name evidence="2" type="primary">CSON005397</name>
</gene>